<sequence>MTGPALPPERLLLEPYTRADEGGFAALFRHRQQ</sequence>
<reference evidence="1 2" key="1">
    <citation type="submission" date="2021-03" db="EMBL/GenBank/DDBJ databases">
        <title>Sequencing the genomes of 1000 actinobacteria strains.</title>
        <authorList>
            <person name="Klenk H.-P."/>
        </authorList>
    </citation>
    <scope>NUCLEOTIDE SEQUENCE [LARGE SCALE GENOMIC DNA]</scope>
    <source>
        <strain evidence="1 2">DSM 40843</strain>
    </source>
</reference>
<keyword evidence="2" id="KW-1185">Reference proteome</keyword>
<accession>A0ABS4VGA8</accession>
<protein>
    <recommendedName>
        <fullName evidence="3">GNAT family N-acetyltransferase</fullName>
    </recommendedName>
</protein>
<dbReference type="EMBL" id="JAGINS010000001">
    <property type="protein sequence ID" value="MBP2362953.1"/>
    <property type="molecule type" value="Genomic_DNA"/>
</dbReference>
<gene>
    <name evidence="1" type="ORF">JOF59_005353</name>
</gene>
<dbReference type="Proteomes" id="UP001519311">
    <property type="component" value="Unassembled WGS sequence"/>
</dbReference>
<comment type="caution">
    <text evidence="1">The sequence shown here is derived from an EMBL/GenBank/DDBJ whole genome shotgun (WGS) entry which is preliminary data.</text>
</comment>
<organism evidence="1 2">
    <name type="scientific">Streptomyces clavifer</name>
    <dbReference type="NCBI Taxonomy" id="68188"/>
    <lineage>
        <taxon>Bacteria</taxon>
        <taxon>Bacillati</taxon>
        <taxon>Actinomycetota</taxon>
        <taxon>Actinomycetes</taxon>
        <taxon>Kitasatosporales</taxon>
        <taxon>Streptomycetaceae</taxon>
        <taxon>Streptomyces</taxon>
    </lineage>
</organism>
<evidence type="ECO:0000313" key="1">
    <source>
        <dbReference type="EMBL" id="MBP2362953.1"/>
    </source>
</evidence>
<name>A0ABS4VGA8_9ACTN</name>
<proteinExistence type="predicted"/>
<evidence type="ECO:0008006" key="3">
    <source>
        <dbReference type="Google" id="ProtNLM"/>
    </source>
</evidence>
<evidence type="ECO:0000313" key="2">
    <source>
        <dbReference type="Proteomes" id="UP001519311"/>
    </source>
</evidence>